<sequence>MTTTALIDLLDGEISELEICEPGWLYAGRLTDIETGESWRFVYRSTIVTRGKSFYDRMMAWRGDAEPIGDAQIITDSEMMYGTAELMLFEP</sequence>
<dbReference type="EMBL" id="CP092362">
    <property type="protein sequence ID" value="ULN42897.1"/>
    <property type="molecule type" value="Genomic_DNA"/>
</dbReference>
<gene>
    <name evidence="1" type="ORF">MI149_07335</name>
</gene>
<reference evidence="1" key="1">
    <citation type="submission" date="2022-08" db="EMBL/GenBank/DDBJ databases">
        <title>Whole genome sequencing of non-tuberculosis mycobacteria type-strains.</title>
        <authorList>
            <person name="Igarashi Y."/>
            <person name="Osugi A."/>
            <person name="Mitarai S."/>
        </authorList>
    </citation>
    <scope>NUCLEOTIDE SEQUENCE</scope>
    <source>
        <strain evidence="1">JCM 16369</strain>
    </source>
</reference>
<evidence type="ECO:0000313" key="1">
    <source>
        <dbReference type="EMBL" id="ULN42897.1"/>
    </source>
</evidence>
<proteinExistence type="predicted"/>
<protein>
    <submittedName>
        <fullName evidence="1">Uncharacterized protein</fullName>
    </submittedName>
</protein>
<organism evidence="1 2">
    <name type="scientific">Mycolicibacterium crocinum</name>
    <dbReference type="NCBI Taxonomy" id="388459"/>
    <lineage>
        <taxon>Bacteria</taxon>
        <taxon>Bacillati</taxon>
        <taxon>Actinomycetota</taxon>
        <taxon>Actinomycetes</taxon>
        <taxon>Mycobacteriales</taxon>
        <taxon>Mycobacteriaceae</taxon>
        <taxon>Mycolicibacterium</taxon>
    </lineage>
</organism>
<name>A0ABY3TQF3_9MYCO</name>
<dbReference type="RefSeq" id="WP_240179238.1">
    <property type="nucleotide sequence ID" value="NZ_CP092362.2"/>
</dbReference>
<accession>A0ABY3TQF3</accession>
<dbReference type="Proteomes" id="UP001055337">
    <property type="component" value="Chromosome"/>
</dbReference>
<keyword evidence="2" id="KW-1185">Reference proteome</keyword>
<evidence type="ECO:0000313" key="2">
    <source>
        <dbReference type="Proteomes" id="UP001055337"/>
    </source>
</evidence>